<evidence type="ECO:0000313" key="10">
    <source>
        <dbReference type="Proteomes" id="UP000001286"/>
    </source>
</evidence>
<keyword evidence="2" id="KW-0134">Cell wall</keyword>
<dbReference type="Pfam" id="PF06458">
    <property type="entry name" value="MucBP"/>
    <property type="match status" value="3"/>
</dbReference>
<dbReference type="HOGENOM" id="CLU_623752_0_0_9"/>
<evidence type="ECO:0000259" key="8">
    <source>
        <dbReference type="PROSITE" id="PS50847"/>
    </source>
</evidence>
<evidence type="ECO:0000256" key="2">
    <source>
        <dbReference type="ARBA" id="ARBA00022512"/>
    </source>
</evidence>
<dbReference type="PROSITE" id="PS50847">
    <property type="entry name" value="GRAM_POS_ANCHORING"/>
    <property type="match status" value="1"/>
</dbReference>
<evidence type="ECO:0000256" key="7">
    <source>
        <dbReference type="SAM" id="SignalP"/>
    </source>
</evidence>
<evidence type="ECO:0000256" key="3">
    <source>
        <dbReference type="ARBA" id="ARBA00022525"/>
    </source>
</evidence>
<dbReference type="KEGG" id="liv:LIV_1372"/>
<evidence type="ECO:0000256" key="1">
    <source>
        <dbReference type="ARBA" id="ARBA00004168"/>
    </source>
</evidence>
<dbReference type="RefSeq" id="WP_014092794.1">
    <property type="nucleotide sequence ID" value="NC_016011.1"/>
</dbReference>
<dbReference type="EMBL" id="FR687253">
    <property type="protein sequence ID" value="CBW85853.1"/>
    <property type="molecule type" value="Genomic_DNA"/>
</dbReference>
<feature type="signal peptide" evidence="7">
    <location>
        <begin position="1"/>
        <end position="29"/>
    </location>
</feature>
<dbReference type="InterPro" id="IPR019931">
    <property type="entry name" value="LPXTG_anchor"/>
</dbReference>
<dbReference type="eggNOG" id="COG4932">
    <property type="taxonomic scope" value="Bacteria"/>
</dbReference>
<reference evidence="9 10" key="1">
    <citation type="journal article" date="2011" name="J. Bacteriol.">
        <title>Complete genome sequence of the animal pathogen Listeria ivanovii, which provides insights into host specificities and evolution of the genus Listeria.</title>
        <authorList>
            <person name="Buchrieser C."/>
            <person name="Rusniok C."/>
            <person name="Garrido P."/>
            <person name="Hain T."/>
            <person name="Scortti M."/>
            <person name="Lampidis R."/>
            <person name="Karst U."/>
            <person name="Chakraborty T."/>
            <person name="Cossart P."/>
            <person name="Kreft J."/>
            <person name="Vazquez-Boland J.A."/>
            <person name="Goebel W."/>
            <person name="Glaser P."/>
        </authorList>
    </citation>
    <scope>NUCLEOTIDE SEQUENCE [LARGE SCALE GENOMIC DNA]</scope>
    <source>
        <strain evidence="10">ATCC BAA-678 / PAM 55</strain>
    </source>
</reference>
<name>G2Z8F8_LISIP</name>
<comment type="subcellular location">
    <subcellularLocation>
        <location evidence="1">Secreted</location>
        <location evidence="1">Cell wall</location>
        <topology evidence="1">Peptidoglycan-anchor</topology>
    </subcellularLocation>
</comment>
<dbReference type="NCBIfam" id="TIGR01167">
    <property type="entry name" value="LPXTG_anchor"/>
    <property type="match status" value="1"/>
</dbReference>
<sequence length="417" mass="45874">MKHPRKLYRSLIVLFSIVSMTLAPFSAKAATMPAPQVDQLYIGDDYITGTLQQEVPMHYPGNGAYVLLNNKEYSVFEYTVENDTYFCLKLPKTLEAGDTLNYFTITGNVLDPVAYPGQEIYNMAGPFIPIEKAKIQVHYLDEANQPLANSNTLIGKLGEIYSTTPKTIDGYQLKITPNNATGTFTTNTEVTEVNYVYEQAPSQGENVTVQYIDEATNRAIANSETLSDKIGAPYPSIAKTIDGYQLSELSFNQFGTFSANAQTITYKYKKVVTLGVAQDVTVTYQDTEGKTLVEPIILTGDLGTIYETAAKAFDGYTLTKEPANSTGIFTTYTQDVSYVYTKNKDKSIVTPIVPNTPLKPAEKAYKSVKEISHATKLSLPKMQASLPKTGDENSNKPLIIGIALLIGAGYMMTIRKT</sequence>
<evidence type="ECO:0000256" key="5">
    <source>
        <dbReference type="ARBA" id="ARBA00022737"/>
    </source>
</evidence>
<protein>
    <submittedName>
        <fullName evidence="9">Putative peptidoglycan linked protein (LPXTG motif)</fullName>
    </submittedName>
</protein>
<gene>
    <name evidence="9" type="ordered locus">LIV_1372</name>
</gene>
<keyword evidence="3" id="KW-0964">Secreted</keyword>
<organism evidence="9 10">
    <name type="scientific">Listeria ivanovii (strain ATCC BAA-678 / PAM 55)</name>
    <dbReference type="NCBI Taxonomy" id="881621"/>
    <lineage>
        <taxon>Bacteria</taxon>
        <taxon>Bacillati</taxon>
        <taxon>Bacillota</taxon>
        <taxon>Bacilli</taxon>
        <taxon>Bacillales</taxon>
        <taxon>Listeriaceae</taxon>
        <taxon>Listeria</taxon>
    </lineage>
</organism>
<proteinExistence type="predicted"/>
<dbReference type="AlphaFoldDB" id="G2Z8F8"/>
<evidence type="ECO:0000256" key="6">
    <source>
        <dbReference type="ARBA" id="ARBA00023088"/>
    </source>
</evidence>
<keyword evidence="4 7" id="KW-0732">Signal</keyword>
<dbReference type="Pfam" id="PF00746">
    <property type="entry name" value="Gram_pos_anchor"/>
    <property type="match status" value="1"/>
</dbReference>
<dbReference type="InterPro" id="IPR009459">
    <property type="entry name" value="MucBP_dom"/>
</dbReference>
<accession>G2Z8F8</accession>
<evidence type="ECO:0000256" key="4">
    <source>
        <dbReference type="ARBA" id="ARBA00022729"/>
    </source>
</evidence>
<feature type="domain" description="Gram-positive cocci surface proteins LPxTG" evidence="8">
    <location>
        <begin position="386"/>
        <end position="417"/>
    </location>
</feature>
<keyword evidence="6" id="KW-0572">Peptidoglycan-anchor</keyword>
<dbReference type="Gene3D" id="3.10.20.320">
    <property type="entry name" value="Putative peptidoglycan bound protein (lpxtg motif)"/>
    <property type="match status" value="3"/>
</dbReference>
<evidence type="ECO:0000313" key="9">
    <source>
        <dbReference type="EMBL" id="CBW85853.1"/>
    </source>
</evidence>
<dbReference type="OrthoDB" id="2366178at2"/>
<feature type="chain" id="PRO_5003440880" evidence="7">
    <location>
        <begin position="30"/>
        <end position="417"/>
    </location>
</feature>
<dbReference type="Proteomes" id="UP000001286">
    <property type="component" value="Chromosome"/>
</dbReference>
<keyword evidence="5" id="KW-0677">Repeat</keyword>